<feature type="transmembrane region" description="Helical" evidence="5">
    <location>
        <begin position="167"/>
        <end position="187"/>
    </location>
</feature>
<dbReference type="InterPro" id="IPR002781">
    <property type="entry name" value="TM_pro_TauE-like"/>
</dbReference>
<feature type="transmembrane region" description="Helical" evidence="5">
    <location>
        <begin position="73"/>
        <end position="91"/>
    </location>
</feature>
<proteinExistence type="inferred from homology"/>
<evidence type="ECO:0000256" key="3">
    <source>
        <dbReference type="ARBA" id="ARBA00022989"/>
    </source>
</evidence>
<feature type="transmembrane region" description="Helical" evidence="5">
    <location>
        <begin position="42"/>
        <end position="61"/>
    </location>
</feature>
<keyword evidence="5" id="KW-1003">Cell membrane</keyword>
<evidence type="ECO:0000256" key="1">
    <source>
        <dbReference type="ARBA" id="ARBA00004141"/>
    </source>
</evidence>
<dbReference type="GO" id="GO:0005886">
    <property type="term" value="C:plasma membrane"/>
    <property type="evidence" value="ECO:0007669"/>
    <property type="project" value="UniProtKB-SubCell"/>
</dbReference>
<reference evidence="6 7" key="1">
    <citation type="submission" date="2012-06" db="EMBL/GenBank/DDBJ databases">
        <title>Complete sequence of Sulfurospirillum barnesii SES-3.</title>
        <authorList>
            <consortium name="US DOE Joint Genome Institute"/>
            <person name="Lucas S."/>
            <person name="Han J."/>
            <person name="Lapidus A."/>
            <person name="Cheng J.-F."/>
            <person name="Goodwin L."/>
            <person name="Pitluck S."/>
            <person name="Peters L."/>
            <person name="Ovchinnikova G."/>
            <person name="Lu M."/>
            <person name="Detter J.C."/>
            <person name="Han C."/>
            <person name="Tapia R."/>
            <person name="Land M."/>
            <person name="Hauser L."/>
            <person name="Kyrpides N."/>
            <person name="Ivanova N."/>
            <person name="Pagani I."/>
            <person name="Stolz J."/>
            <person name="Arkin A."/>
            <person name="Dehal P."/>
            <person name="Oremland R."/>
            <person name="Saltikov C."/>
            <person name="Basu P."/>
            <person name="Hollibaugh J."/>
            <person name="Newman D."/>
            <person name="Stolyar S."/>
            <person name="Hazen T."/>
            <person name="Woyke T."/>
        </authorList>
    </citation>
    <scope>NUCLEOTIDE SEQUENCE [LARGE SCALE GENOMIC DNA]</scope>
    <source>
        <strain evidence="7">ATCC 700032 / DSM 10660 / SES-3</strain>
    </source>
</reference>
<evidence type="ECO:0000313" key="6">
    <source>
        <dbReference type="EMBL" id="AFL69674.1"/>
    </source>
</evidence>
<keyword evidence="2 5" id="KW-0812">Transmembrane</keyword>
<feature type="transmembrane region" description="Helical" evidence="5">
    <location>
        <begin position="97"/>
        <end position="116"/>
    </location>
</feature>
<evidence type="ECO:0000256" key="2">
    <source>
        <dbReference type="ARBA" id="ARBA00022692"/>
    </source>
</evidence>
<gene>
    <name evidence="6" type="ordered locus">Sulba_2407</name>
</gene>
<sequence>MMEYALYFGVTLIISTLFSIGGTGSAVALIPMLNFLGVGFDIAKAVGLFANTASTIGASIMNVLRKSIDVKRTLPFVFMSVACSPLGAYVSTQIDVHYVKIGFAFFLLFSATMMLVQKKQGSVRFTSAWFMVFMGGVVGFLGGLLGIGGGAIIIPLLIYLGYDAKQTAITVSFMIPFSTLAAFLTYVYLIEIDWILLGVVALAAALGGVLGNYIMVFKLSVEHTRKFIAFSLYLIGFKMMYSLII</sequence>
<dbReference type="PATRIC" id="fig|760154.4.peg.2404"/>
<dbReference type="KEGG" id="sba:Sulba_2407"/>
<protein>
    <recommendedName>
        <fullName evidence="5">Probable membrane transporter protein</fullName>
    </recommendedName>
</protein>
<keyword evidence="4 5" id="KW-0472">Membrane</keyword>
<dbReference type="eggNOG" id="COG0730">
    <property type="taxonomic scope" value="Bacteria"/>
</dbReference>
<evidence type="ECO:0000313" key="7">
    <source>
        <dbReference type="Proteomes" id="UP000006176"/>
    </source>
</evidence>
<evidence type="ECO:0000256" key="4">
    <source>
        <dbReference type="ARBA" id="ARBA00023136"/>
    </source>
</evidence>
<keyword evidence="7" id="KW-1185">Reference proteome</keyword>
<feature type="transmembrane region" description="Helical" evidence="5">
    <location>
        <begin position="194"/>
        <end position="215"/>
    </location>
</feature>
<dbReference type="InterPro" id="IPR051598">
    <property type="entry name" value="TSUP/Inactive_protease-like"/>
</dbReference>
<dbReference type="EMBL" id="CP003333">
    <property type="protein sequence ID" value="AFL69674.1"/>
    <property type="molecule type" value="Genomic_DNA"/>
</dbReference>
<dbReference type="STRING" id="760154.Sulba_2407"/>
<evidence type="ECO:0000256" key="5">
    <source>
        <dbReference type="RuleBase" id="RU363041"/>
    </source>
</evidence>
<dbReference type="AlphaFoldDB" id="I3Y0F0"/>
<dbReference type="PANTHER" id="PTHR43701:SF2">
    <property type="entry name" value="MEMBRANE TRANSPORTER PROTEIN YJNA-RELATED"/>
    <property type="match status" value="1"/>
</dbReference>
<feature type="transmembrane region" description="Helical" evidence="5">
    <location>
        <begin position="227"/>
        <end position="244"/>
    </location>
</feature>
<feature type="transmembrane region" description="Helical" evidence="5">
    <location>
        <begin position="128"/>
        <end position="161"/>
    </location>
</feature>
<accession>I3Y0F0</accession>
<dbReference type="PANTHER" id="PTHR43701">
    <property type="entry name" value="MEMBRANE TRANSPORTER PROTEIN MJ0441-RELATED"/>
    <property type="match status" value="1"/>
</dbReference>
<dbReference type="HOGENOM" id="CLU_045498_5_4_7"/>
<keyword evidence="3 5" id="KW-1133">Transmembrane helix</keyword>
<dbReference type="Proteomes" id="UP000006176">
    <property type="component" value="Chromosome"/>
</dbReference>
<organism evidence="6 7">
    <name type="scientific">Sulfurospirillum barnesii (strain ATCC 700032 / DSM 10660 / SES-3)</name>
    <dbReference type="NCBI Taxonomy" id="760154"/>
    <lineage>
        <taxon>Bacteria</taxon>
        <taxon>Pseudomonadati</taxon>
        <taxon>Campylobacterota</taxon>
        <taxon>Epsilonproteobacteria</taxon>
        <taxon>Campylobacterales</taxon>
        <taxon>Sulfurospirillaceae</taxon>
        <taxon>Sulfurospirillum</taxon>
    </lineage>
</organism>
<feature type="transmembrane region" description="Helical" evidence="5">
    <location>
        <begin position="7"/>
        <end position="30"/>
    </location>
</feature>
<dbReference type="Pfam" id="PF01925">
    <property type="entry name" value="TauE"/>
    <property type="match status" value="1"/>
</dbReference>
<comment type="similarity">
    <text evidence="5">Belongs to the 4-toluene sulfonate uptake permease (TSUP) (TC 2.A.102) family.</text>
</comment>
<comment type="subcellular location">
    <subcellularLocation>
        <location evidence="5">Cell membrane</location>
        <topology evidence="5">Multi-pass membrane protein</topology>
    </subcellularLocation>
    <subcellularLocation>
        <location evidence="1">Membrane</location>
        <topology evidence="1">Multi-pass membrane protein</topology>
    </subcellularLocation>
</comment>
<name>I3Y0F0_SULBS</name>